<keyword evidence="1" id="KW-0378">Hydrolase</keyword>
<dbReference type="Pfam" id="PF10438">
    <property type="entry name" value="Cyc-maltodext_C"/>
    <property type="match status" value="1"/>
</dbReference>
<dbReference type="SUPFAM" id="SSF51445">
    <property type="entry name" value="(Trans)glycosidases"/>
    <property type="match status" value="1"/>
</dbReference>
<dbReference type="InterPro" id="IPR013780">
    <property type="entry name" value="Glyco_hydro_b"/>
</dbReference>
<dbReference type="GO" id="GO:0005975">
    <property type="term" value="P:carbohydrate metabolic process"/>
    <property type="evidence" value="ECO:0007669"/>
    <property type="project" value="InterPro"/>
</dbReference>
<dbReference type="Gene3D" id="2.60.40.10">
    <property type="entry name" value="Immunoglobulins"/>
    <property type="match status" value="1"/>
</dbReference>
<dbReference type="InterPro" id="IPR006047">
    <property type="entry name" value="GH13_cat_dom"/>
</dbReference>
<comment type="caution">
    <text evidence="4">The sequence shown here is derived from an EMBL/GenBank/DDBJ whole genome shotgun (WGS) entry which is preliminary data.</text>
</comment>
<dbReference type="Proteomes" id="UP000295468">
    <property type="component" value="Unassembled WGS sequence"/>
</dbReference>
<organism evidence="4 5">
    <name type="scientific">Zeaxanthinibacter enoshimensis</name>
    <dbReference type="NCBI Taxonomy" id="392009"/>
    <lineage>
        <taxon>Bacteria</taxon>
        <taxon>Pseudomonadati</taxon>
        <taxon>Bacteroidota</taxon>
        <taxon>Flavobacteriia</taxon>
        <taxon>Flavobacteriales</taxon>
        <taxon>Flavobacteriaceae</taxon>
        <taxon>Zeaxanthinibacter</taxon>
    </lineage>
</organism>
<name>A0A4R6TWD2_9FLAO</name>
<dbReference type="PANTHER" id="PTHR10357:SF210">
    <property type="entry name" value="MALTODEXTRIN GLUCOSIDASE"/>
    <property type="match status" value="1"/>
</dbReference>
<reference evidence="4 5" key="1">
    <citation type="submission" date="2019-03" db="EMBL/GenBank/DDBJ databases">
        <title>Genomic Encyclopedia of Archaeal and Bacterial Type Strains, Phase II (KMG-II): from individual species to whole genera.</title>
        <authorList>
            <person name="Goeker M."/>
        </authorList>
    </citation>
    <scope>NUCLEOTIDE SEQUENCE [LARGE SCALE GENOMIC DNA]</scope>
    <source>
        <strain evidence="4 5">DSM 18435</strain>
    </source>
</reference>
<feature type="domain" description="Glycosyl hydrolase family 13 catalytic" evidence="3">
    <location>
        <begin position="134"/>
        <end position="539"/>
    </location>
</feature>
<gene>
    <name evidence="4" type="ORF">CLV82_1106</name>
</gene>
<evidence type="ECO:0000256" key="1">
    <source>
        <dbReference type="ARBA" id="ARBA00022801"/>
    </source>
</evidence>
<evidence type="ECO:0000256" key="2">
    <source>
        <dbReference type="ARBA" id="ARBA00023295"/>
    </source>
</evidence>
<accession>A0A4R6TWD2</accession>
<dbReference type="EMBL" id="SNYI01000001">
    <property type="protein sequence ID" value="TDQ33268.1"/>
    <property type="molecule type" value="Genomic_DNA"/>
</dbReference>
<dbReference type="SMART" id="SM00642">
    <property type="entry name" value="Aamy"/>
    <property type="match status" value="1"/>
</dbReference>
<dbReference type="AlphaFoldDB" id="A0A4R6TWD2"/>
<dbReference type="SUPFAM" id="SSF51011">
    <property type="entry name" value="Glycosyl hydrolase domain"/>
    <property type="match status" value="1"/>
</dbReference>
<dbReference type="GO" id="GO:0016798">
    <property type="term" value="F:hydrolase activity, acting on glycosyl bonds"/>
    <property type="evidence" value="ECO:0007669"/>
    <property type="project" value="UniProtKB-KW"/>
</dbReference>
<dbReference type="Pfam" id="PF00128">
    <property type="entry name" value="Alpha-amylase"/>
    <property type="match status" value="1"/>
</dbReference>
<evidence type="ECO:0000313" key="5">
    <source>
        <dbReference type="Proteomes" id="UP000295468"/>
    </source>
</evidence>
<evidence type="ECO:0000313" key="4">
    <source>
        <dbReference type="EMBL" id="TDQ33268.1"/>
    </source>
</evidence>
<evidence type="ECO:0000259" key="3">
    <source>
        <dbReference type="SMART" id="SM00642"/>
    </source>
</evidence>
<protein>
    <submittedName>
        <fullName evidence="4">Glycosidase</fullName>
    </submittedName>
</protein>
<dbReference type="CDD" id="cd11340">
    <property type="entry name" value="AmyAc_bac_CMD_like_3"/>
    <property type="match status" value="1"/>
</dbReference>
<dbReference type="Pfam" id="PF09087">
    <property type="entry name" value="Cyc-maltodext_N"/>
    <property type="match status" value="1"/>
</dbReference>
<dbReference type="Gene3D" id="3.20.20.80">
    <property type="entry name" value="Glycosidases"/>
    <property type="match status" value="1"/>
</dbReference>
<keyword evidence="5" id="KW-1185">Reference proteome</keyword>
<dbReference type="SUPFAM" id="SSF81296">
    <property type="entry name" value="E set domains"/>
    <property type="match status" value="1"/>
</dbReference>
<dbReference type="InterPro" id="IPR015171">
    <property type="entry name" value="Cyc-maltodext_N"/>
</dbReference>
<dbReference type="RefSeq" id="WP_133643269.1">
    <property type="nucleotide sequence ID" value="NZ_SNYI01000001.1"/>
</dbReference>
<dbReference type="InterPro" id="IPR017853">
    <property type="entry name" value="GH"/>
</dbReference>
<dbReference type="InterPro" id="IPR014756">
    <property type="entry name" value="Ig_E-set"/>
</dbReference>
<dbReference type="Gene3D" id="2.60.40.1180">
    <property type="entry name" value="Golgi alpha-mannosidase II"/>
    <property type="match status" value="1"/>
</dbReference>
<proteinExistence type="predicted"/>
<dbReference type="OrthoDB" id="9805159at2"/>
<dbReference type="InterPro" id="IPR013783">
    <property type="entry name" value="Ig-like_fold"/>
</dbReference>
<keyword evidence="2 4" id="KW-0326">Glycosidase</keyword>
<dbReference type="InterPro" id="IPR019492">
    <property type="entry name" value="Cyclo-malto-dextrinase_C"/>
</dbReference>
<dbReference type="PANTHER" id="PTHR10357">
    <property type="entry name" value="ALPHA-AMYLASE FAMILY MEMBER"/>
    <property type="match status" value="1"/>
</dbReference>
<sequence length="626" mass="71868">MKQGMNRSIVFNFVYVLFLLATMTVSAQVNRVEPPNWWVGFKDNGLQLMLHGPDLGSYTAKVESPGVVVRKVLPADSPNYLIIDLELSSEVRPGVMDIVLLKKGKEIRVPYEFKARDKAAEEYKGFDSSDVIYLITPDRFANGNPANDKIEGLRELKVDRTDDYGRHGGDIRGIINHLDYIDEMGFTAIWSSPLLINDMPRASYHGYAITDFYRVDPRFGTLEEYKELAEKSSERGIKLVMDQVANHIGVKHWWMEDLPFKDWIHFQQGFEKGEDIPVTNHRRTVNQDPYASKADAELMDNGWFVPSMPDLNQDNPFMATYLIQNSLWWIETLGLGGIRQDTYPYPDKEFMSAWAGRIMDEYPDFNIVGEEWSYNPLLVGYWQSGSPSSGDYESNLKTTMDFPLQQTLVNALKEEERWDSGFNTLYEALANDFYYHDPQSIMLFGDNHDMDRLFTQLDEDRVLTKMALAYILTVPRIPQVYYGTEILMDNSSKPGDHGLIRTDFPGGWDGDKINAFTGKGLSAAQQDMQQTMKKLLNFRKGNQVLHKGETRHFAPQDGVYTLFRTLNEKTVVLFLNKNDEPVLIPLQRYSEMGLEGKKMRDVISGEEVIWEDMLQLDEKGFLLLTL</sequence>